<evidence type="ECO:0000313" key="1">
    <source>
        <dbReference type="EMBL" id="OGC19909.1"/>
    </source>
</evidence>
<organism evidence="1 2">
    <name type="scientific">candidate division WOR-1 bacterium RIFOXYB2_FULL_37_13</name>
    <dbReference type="NCBI Taxonomy" id="1802579"/>
    <lineage>
        <taxon>Bacteria</taxon>
        <taxon>Bacillati</taxon>
        <taxon>Saganbacteria</taxon>
    </lineage>
</organism>
<name>A0A1F4SHP0_UNCSA</name>
<dbReference type="AlphaFoldDB" id="A0A1F4SHP0"/>
<dbReference type="Proteomes" id="UP000178417">
    <property type="component" value="Unassembled WGS sequence"/>
</dbReference>
<reference evidence="1 2" key="1">
    <citation type="journal article" date="2016" name="Nat. Commun.">
        <title>Thousands of microbial genomes shed light on interconnected biogeochemical processes in an aquifer system.</title>
        <authorList>
            <person name="Anantharaman K."/>
            <person name="Brown C.T."/>
            <person name="Hug L.A."/>
            <person name="Sharon I."/>
            <person name="Castelle C.J."/>
            <person name="Probst A.J."/>
            <person name="Thomas B.C."/>
            <person name="Singh A."/>
            <person name="Wilkins M.J."/>
            <person name="Karaoz U."/>
            <person name="Brodie E.L."/>
            <person name="Williams K.H."/>
            <person name="Hubbard S.S."/>
            <person name="Banfield J.F."/>
        </authorList>
    </citation>
    <scope>NUCLEOTIDE SEQUENCE [LARGE SCALE GENOMIC DNA]</scope>
</reference>
<evidence type="ECO:0000313" key="2">
    <source>
        <dbReference type="Proteomes" id="UP000178417"/>
    </source>
</evidence>
<comment type="caution">
    <text evidence="1">The sequence shown here is derived from an EMBL/GenBank/DDBJ whole genome shotgun (WGS) entry which is preliminary data.</text>
</comment>
<dbReference type="STRING" id="1802579.A2310_08755"/>
<gene>
    <name evidence="1" type="ORF">A2310_08755</name>
</gene>
<dbReference type="EMBL" id="MEUB01000056">
    <property type="protein sequence ID" value="OGC19909.1"/>
    <property type="molecule type" value="Genomic_DNA"/>
</dbReference>
<sequence length="79" mass="9031">MLFNLRDESKFSTELELIEKECKESAFILSGNAMTFSLNLTIISPGAYSAFAKEAIEKIKKKNKRLIDNLIFLLFIVLQ</sequence>
<protein>
    <submittedName>
        <fullName evidence="1">Uncharacterized protein</fullName>
    </submittedName>
</protein>
<proteinExistence type="predicted"/>
<accession>A0A1F4SHP0</accession>